<dbReference type="GeneID" id="95323017"/>
<dbReference type="EMBL" id="JANVAD010000005">
    <property type="protein sequence ID" value="MCS6523254.1"/>
    <property type="molecule type" value="Genomic_DNA"/>
</dbReference>
<evidence type="ECO:0000256" key="1">
    <source>
        <dbReference type="ARBA" id="ARBA00006484"/>
    </source>
</evidence>
<sequence>MSQRPLDQRQLDERPLTQRPLALVTGVGRRAGIGAAIATRLAADGWDLALSWWGPYDARVHGGADPDGVDAVVAQAERAGARVTRLPVDLADPEQAAALVGRAEAEAGAPVTAVVMSHCESVDSDYATTTLESFDRHLAVNVRAPFLIVQAYARRLREGAPAPEDRRRVVALTSDHVGFNLPYGTSKGALDRLMVGAAQELGDVHVSANAVNPGPNDTGWFTDEVREAVVAQTPLGRPSTPADTAALIGFLLGPDGGWVNGQLLKTDGGFSAR</sequence>
<protein>
    <submittedName>
        <fullName evidence="3">SDR family oxidoreductase</fullName>
    </submittedName>
</protein>
<dbReference type="PANTHER" id="PTHR48107:SF7">
    <property type="entry name" value="RE15974P"/>
    <property type="match status" value="1"/>
</dbReference>
<dbReference type="PROSITE" id="PS00061">
    <property type="entry name" value="ADH_SHORT"/>
    <property type="match status" value="1"/>
</dbReference>
<proteinExistence type="inferred from homology"/>
<accession>A0ABT2HJ02</accession>
<dbReference type="InterPro" id="IPR036291">
    <property type="entry name" value="NAD(P)-bd_dom_sf"/>
</dbReference>
<name>A0ABT2HJ02_9MICO</name>
<dbReference type="InterPro" id="IPR020904">
    <property type="entry name" value="Sc_DH/Rdtase_CS"/>
</dbReference>
<keyword evidence="2" id="KW-0560">Oxidoreductase</keyword>
<keyword evidence="4" id="KW-1185">Reference proteome</keyword>
<dbReference type="Proteomes" id="UP001652264">
    <property type="component" value="Unassembled WGS sequence"/>
</dbReference>
<dbReference type="RefSeq" id="WP_114850223.1">
    <property type="nucleotide sequence ID" value="NZ_BMNV01000013.1"/>
</dbReference>
<reference evidence="3 4" key="1">
    <citation type="submission" date="2022-08" db="EMBL/GenBank/DDBJ databases">
        <title>Taxonomy of Curtobacterium flaccumfaciens.</title>
        <authorList>
            <person name="Osdaghi E."/>
            <person name="Taghavi S.M."/>
            <person name="Hamidizade M."/>
            <person name="Abachi H."/>
            <person name="Fazliarab A."/>
            <person name="Baeyen S."/>
            <person name="Portier P."/>
            <person name="Van Vaerenbergh J."/>
            <person name="Jacques M.-A."/>
        </authorList>
    </citation>
    <scope>NUCLEOTIDE SEQUENCE [LARGE SCALE GENOMIC DNA]</scope>
    <source>
        <strain evidence="3 4">LMG8786T</strain>
    </source>
</reference>
<evidence type="ECO:0000313" key="3">
    <source>
        <dbReference type="EMBL" id="MCS6523254.1"/>
    </source>
</evidence>
<organism evidence="3 4">
    <name type="scientific">Curtobacterium citreum</name>
    <dbReference type="NCBI Taxonomy" id="2036"/>
    <lineage>
        <taxon>Bacteria</taxon>
        <taxon>Bacillati</taxon>
        <taxon>Actinomycetota</taxon>
        <taxon>Actinomycetes</taxon>
        <taxon>Micrococcales</taxon>
        <taxon>Microbacteriaceae</taxon>
        <taxon>Curtobacterium</taxon>
    </lineage>
</organism>
<dbReference type="PANTHER" id="PTHR48107">
    <property type="entry name" value="NADPH-DEPENDENT ALDEHYDE REDUCTASE-LIKE PROTEIN, CHLOROPLASTIC-RELATED"/>
    <property type="match status" value="1"/>
</dbReference>
<evidence type="ECO:0000256" key="2">
    <source>
        <dbReference type="ARBA" id="ARBA00023002"/>
    </source>
</evidence>
<gene>
    <name evidence="3" type="ORF">NYQ28_11815</name>
</gene>
<dbReference type="Pfam" id="PF13561">
    <property type="entry name" value="adh_short_C2"/>
    <property type="match status" value="1"/>
</dbReference>
<dbReference type="SUPFAM" id="SSF51735">
    <property type="entry name" value="NAD(P)-binding Rossmann-fold domains"/>
    <property type="match status" value="1"/>
</dbReference>
<evidence type="ECO:0000313" key="4">
    <source>
        <dbReference type="Proteomes" id="UP001652264"/>
    </source>
</evidence>
<comment type="similarity">
    <text evidence="1">Belongs to the short-chain dehydrogenases/reductases (SDR) family.</text>
</comment>
<dbReference type="PRINTS" id="PR00081">
    <property type="entry name" value="GDHRDH"/>
</dbReference>
<dbReference type="Gene3D" id="3.40.50.720">
    <property type="entry name" value="NAD(P)-binding Rossmann-like Domain"/>
    <property type="match status" value="1"/>
</dbReference>
<dbReference type="InterPro" id="IPR002347">
    <property type="entry name" value="SDR_fam"/>
</dbReference>
<comment type="caution">
    <text evidence="3">The sequence shown here is derived from an EMBL/GenBank/DDBJ whole genome shotgun (WGS) entry which is preliminary data.</text>
</comment>